<name>A0A2P5E8E7_TREOI</name>
<dbReference type="OrthoDB" id="10320765at2759"/>
<comment type="caution">
    <text evidence="2">The sequence shown here is derived from an EMBL/GenBank/DDBJ whole genome shotgun (WGS) entry which is preliminary data.</text>
</comment>
<evidence type="ECO:0000313" key="3">
    <source>
        <dbReference type="Proteomes" id="UP000237000"/>
    </source>
</evidence>
<protein>
    <submittedName>
        <fullName evidence="2">Uncharacterized protein</fullName>
    </submittedName>
</protein>
<organism evidence="2 3">
    <name type="scientific">Trema orientale</name>
    <name type="common">Charcoal tree</name>
    <name type="synonym">Celtis orientalis</name>
    <dbReference type="NCBI Taxonomy" id="63057"/>
    <lineage>
        <taxon>Eukaryota</taxon>
        <taxon>Viridiplantae</taxon>
        <taxon>Streptophyta</taxon>
        <taxon>Embryophyta</taxon>
        <taxon>Tracheophyta</taxon>
        <taxon>Spermatophyta</taxon>
        <taxon>Magnoliopsida</taxon>
        <taxon>eudicotyledons</taxon>
        <taxon>Gunneridae</taxon>
        <taxon>Pentapetalae</taxon>
        <taxon>rosids</taxon>
        <taxon>fabids</taxon>
        <taxon>Rosales</taxon>
        <taxon>Cannabaceae</taxon>
        <taxon>Trema</taxon>
    </lineage>
</organism>
<keyword evidence="3" id="KW-1185">Reference proteome</keyword>
<gene>
    <name evidence="2" type="ORF">TorRG33x02_224170</name>
</gene>
<dbReference type="Proteomes" id="UP000237000">
    <property type="component" value="Unassembled WGS sequence"/>
</dbReference>
<dbReference type="AlphaFoldDB" id="A0A2P5E8E7"/>
<sequence length="94" mass="10756">MNLEDLKALKVLERLINRRWRRINQIFSVFLRSEGFGPKRHVVLNCSANQSIKLTNISAEAETSQLCTVSPTVRAGGRRRRSPASNLLRLEPRN</sequence>
<proteinExistence type="predicted"/>
<evidence type="ECO:0000313" key="2">
    <source>
        <dbReference type="EMBL" id="PON81806.1"/>
    </source>
</evidence>
<feature type="region of interest" description="Disordered" evidence="1">
    <location>
        <begin position="73"/>
        <end position="94"/>
    </location>
</feature>
<evidence type="ECO:0000256" key="1">
    <source>
        <dbReference type="SAM" id="MobiDB-lite"/>
    </source>
</evidence>
<accession>A0A2P5E8E7</accession>
<reference evidence="3" key="1">
    <citation type="submission" date="2016-06" db="EMBL/GenBank/DDBJ databases">
        <title>Parallel loss of symbiosis genes in relatives of nitrogen-fixing non-legume Parasponia.</title>
        <authorList>
            <person name="Van Velzen R."/>
            <person name="Holmer R."/>
            <person name="Bu F."/>
            <person name="Rutten L."/>
            <person name="Van Zeijl A."/>
            <person name="Liu W."/>
            <person name="Santuari L."/>
            <person name="Cao Q."/>
            <person name="Sharma T."/>
            <person name="Shen D."/>
            <person name="Roswanjaya Y."/>
            <person name="Wardhani T."/>
            <person name="Kalhor M.S."/>
            <person name="Jansen J."/>
            <person name="Van den Hoogen J."/>
            <person name="Gungor B."/>
            <person name="Hartog M."/>
            <person name="Hontelez J."/>
            <person name="Verver J."/>
            <person name="Yang W.-C."/>
            <person name="Schijlen E."/>
            <person name="Repin R."/>
            <person name="Schilthuizen M."/>
            <person name="Schranz E."/>
            <person name="Heidstra R."/>
            <person name="Miyata K."/>
            <person name="Fedorova E."/>
            <person name="Kohlen W."/>
            <person name="Bisseling T."/>
            <person name="Smit S."/>
            <person name="Geurts R."/>
        </authorList>
    </citation>
    <scope>NUCLEOTIDE SEQUENCE [LARGE SCALE GENOMIC DNA]</scope>
    <source>
        <strain evidence="3">cv. RG33-2</strain>
    </source>
</reference>
<dbReference type="EMBL" id="JXTC01000208">
    <property type="protein sequence ID" value="PON81806.1"/>
    <property type="molecule type" value="Genomic_DNA"/>
</dbReference>
<dbReference type="InParanoid" id="A0A2P5E8E7"/>